<accession>A0A143YCR7</accession>
<keyword evidence="1" id="KW-1133">Transmembrane helix</keyword>
<protein>
    <recommendedName>
        <fullName evidence="4">VanZ-like domain-containing protein</fullName>
    </recommendedName>
</protein>
<name>A0A143YCR7_9LACT</name>
<dbReference type="AlphaFoldDB" id="A0A143YCR7"/>
<dbReference type="NCBIfam" id="NF037970">
    <property type="entry name" value="vanZ_1"/>
    <property type="match status" value="1"/>
</dbReference>
<keyword evidence="3" id="KW-1185">Reference proteome</keyword>
<dbReference type="EMBL" id="FJNE01000002">
    <property type="protein sequence ID" value="CZQ87558.1"/>
    <property type="molecule type" value="Genomic_DNA"/>
</dbReference>
<proteinExistence type="predicted"/>
<organism evidence="2 3">
    <name type="scientific">Trichococcus palustris</name>
    <dbReference type="NCBI Taxonomy" id="140314"/>
    <lineage>
        <taxon>Bacteria</taxon>
        <taxon>Bacillati</taxon>
        <taxon>Bacillota</taxon>
        <taxon>Bacilli</taxon>
        <taxon>Lactobacillales</taxon>
        <taxon>Carnobacteriaceae</taxon>
        <taxon>Trichococcus</taxon>
    </lineage>
</organism>
<evidence type="ECO:0000313" key="2">
    <source>
        <dbReference type="EMBL" id="CZQ87558.1"/>
    </source>
</evidence>
<keyword evidence="1" id="KW-0472">Membrane</keyword>
<reference evidence="2 3" key="1">
    <citation type="submission" date="2016-02" db="EMBL/GenBank/DDBJ databases">
        <authorList>
            <person name="Wen L."/>
            <person name="He K."/>
            <person name="Yang H."/>
        </authorList>
    </citation>
    <scope>NUCLEOTIDE SEQUENCE [LARGE SCALE GENOMIC DNA]</scope>
    <source>
        <strain evidence="2">Trichococcus palustris</strain>
    </source>
</reference>
<feature type="transmembrane region" description="Helical" evidence="1">
    <location>
        <begin position="12"/>
        <end position="34"/>
    </location>
</feature>
<keyword evidence="1" id="KW-0812">Transmembrane</keyword>
<feature type="transmembrane region" description="Helical" evidence="1">
    <location>
        <begin position="140"/>
        <end position="158"/>
    </location>
</feature>
<evidence type="ECO:0000313" key="3">
    <source>
        <dbReference type="Proteomes" id="UP000242754"/>
    </source>
</evidence>
<sequence>MLKEQRSTSYIVAALIVMGYIFYRSTFIQSAYVLPAVMQSLFQSQPFTALFSTFTFQYGEQLVSLQALGYFGFVAFFGNKIWLFITYFILAYLWFIGLSGRIRGRLVPGVVSWLLAVSYAAADEFHQTLTSPVFALKEDVILAGISISLAIFVSWMLTNSKKTRN</sequence>
<dbReference type="STRING" id="140314.SAMN04488076_10545"/>
<dbReference type="RefSeq" id="WP_087031994.1">
    <property type="nucleotide sequence ID" value="NZ_FJNE01000002.1"/>
</dbReference>
<evidence type="ECO:0000256" key="1">
    <source>
        <dbReference type="SAM" id="Phobius"/>
    </source>
</evidence>
<evidence type="ECO:0008006" key="4">
    <source>
        <dbReference type="Google" id="ProtNLM"/>
    </source>
</evidence>
<feature type="transmembrane region" description="Helical" evidence="1">
    <location>
        <begin position="70"/>
        <end position="95"/>
    </location>
</feature>
<dbReference type="OrthoDB" id="291892at2"/>
<feature type="transmembrane region" description="Helical" evidence="1">
    <location>
        <begin position="102"/>
        <end position="120"/>
    </location>
</feature>
<gene>
    <name evidence="2" type="ORF">Tpal_913</name>
</gene>
<dbReference type="Proteomes" id="UP000242754">
    <property type="component" value="Unassembled WGS sequence"/>
</dbReference>